<reference evidence="2" key="1">
    <citation type="submission" date="2022-07" db="EMBL/GenBank/DDBJ databases">
        <authorList>
            <person name="Macas J."/>
            <person name="Novak P."/>
            <person name="Neumann P."/>
        </authorList>
    </citation>
    <scope>NUCLEOTIDE SEQUENCE</scope>
</reference>
<dbReference type="InterPro" id="IPR001810">
    <property type="entry name" value="F-box_dom"/>
</dbReference>
<sequence length="443" mass="52016">MRTVNPNKKQMYKCCRVRRRRDRFSELPDGLLDKILGCMPTLDAARLAVLSTLWRDTWFSITTLDFDMDFFNHIRDKYSRYYCNNDRRTRKLMYDNHSIDTLVSESLYIINKIIMHHSGPVRKFRFLFGCCDFGSLNSRMFDIYQWLMFVTQKGVEEIHLKIDEEDGFMLPNCIFSCPTLRRLRIHGSYYDTVDAPRNLLNLTSLCFEDVDFEPSGHAINAPMLEDLSFYSCNETMFHFNITAPKLGKLTMEGCSYHQTNGYLPVNYSSWECVHTLVLDGYSIMKFFARFTRRGLPLQPPQLLNVEYLMLLDDPLEFDIYEFYTVMGDISPTFIHLLELCPKLCELHMDVSIIEMLGDCLGTRSELSEYLYRVARKRNLLHTMILSDVPYRGEIETWLSGIKGLLACFPTLEKLVIRKQFNLKAIKKILHFPRASPKIEIFFI</sequence>
<dbReference type="EMBL" id="CAMAPF010000987">
    <property type="protein sequence ID" value="CAH9135381.1"/>
    <property type="molecule type" value="Genomic_DNA"/>
</dbReference>
<evidence type="ECO:0000313" key="3">
    <source>
        <dbReference type="Proteomes" id="UP001152523"/>
    </source>
</evidence>
<proteinExistence type="predicted"/>
<dbReference type="AlphaFoldDB" id="A0AAV0FIR7"/>
<evidence type="ECO:0000259" key="1">
    <source>
        <dbReference type="Pfam" id="PF00646"/>
    </source>
</evidence>
<accession>A0AAV0FIR7</accession>
<dbReference type="Gene3D" id="3.80.10.10">
    <property type="entry name" value="Ribonuclease Inhibitor"/>
    <property type="match status" value="1"/>
</dbReference>
<dbReference type="InterPro" id="IPR036047">
    <property type="entry name" value="F-box-like_dom_sf"/>
</dbReference>
<gene>
    <name evidence="2" type="ORF">CEPIT_LOCUS34464</name>
</gene>
<keyword evidence="3" id="KW-1185">Reference proteome</keyword>
<feature type="domain" description="F-box" evidence="1">
    <location>
        <begin position="24"/>
        <end position="58"/>
    </location>
</feature>
<dbReference type="InterPro" id="IPR032675">
    <property type="entry name" value="LRR_dom_sf"/>
</dbReference>
<dbReference type="PANTHER" id="PTHR31639:SF285">
    <property type="entry name" value="OS01G0730200 PROTEIN"/>
    <property type="match status" value="1"/>
</dbReference>
<protein>
    <recommendedName>
        <fullName evidence="1">F-box domain-containing protein</fullName>
    </recommendedName>
</protein>
<dbReference type="Proteomes" id="UP001152523">
    <property type="component" value="Unassembled WGS sequence"/>
</dbReference>
<dbReference type="SUPFAM" id="SSF52047">
    <property type="entry name" value="RNI-like"/>
    <property type="match status" value="1"/>
</dbReference>
<evidence type="ECO:0000313" key="2">
    <source>
        <dbReference type="EMBL" id="CAH9135381.1"/>
    </source>
</evidence>
<name>A0AAV0FIR7_9ASTE</name>
<dbReference type="Pfam" id="PF00646">
    <property type="entry name" value="F-box"/>
    <property type="match status" value="1"/>
</dbReference>
<comment type="caution">
    <text evidence="2">The sequence shown here is derived from an EMBL/GenBank/DDBJ whole genome shotgun (WGS) entry which is preliminary data.</text>
</comment>
<organism evidence="2 3">
    <name type="scientific">Cuscuta epithymum</name>
    <dbReference type="NCBI Taxonomy" id="186058"/>
    <lineage>
        <taxon>Eukaryota</taxon>
        <taxon>Viridiplantae</taxon>
        <taxon>Streptophyta</taxon>
        <taxon>Embryophyta</taxon>
        <taxon>Tracheophyta</taxon>
        <taxon>Spermatophyta</taxon>
        <taxon>Magnoliopsida</taxon>
        <taxon>eudicotyledons</taxon>
        <taxon>Gunneridae</taxon>
        <taxon>Pentapetalae</taxon>
        <taxon>asterids</taxon>
        <taxon>lamiids</taxon>
        <taxon>Solanales</taxon>
        <taxon>Convolvulaceae</taxon>
        <taxon>Cuscuteae</taxon>
        <taxon>Cuscuta</taxon>
        <taxon>Cuscuta subgen. Cuscuta</taxon>
    </lineage>
</organism>
<dbReference type="PANTHER" id="PTHR31639">
    <property type="entry name" value="F-BOX PROTEIN-LIKE"/>
    <property type="match status" value="1"/>
</dbReference>
<dbReference type="SUPFAM" id="SSF81383">
    <property type="entry name" value="F-box domain"/>
    <property type="match status" value="1"/>
</dbReference>